<evidence type="ECO:0000259" key="6">
    <source>
        <dbReference type="Pfam" id="PF01284"/>
    </source>
</evidence>
<gene>
    <name evidence="7" type="ORF">K452DRAFT_104406</name>
</gene>
<dbReference type="AlphaFoldDB" id="A0A6A6BPG6"/>
<feature type="transmembrane region" description="Helical" evidence="5">
    <location>
        <begin position="75"/>
        <end position="98"/>
    </location>
</feature>
<feature type="transmembrane region" description="Helical" evidence="5">
    <location>
        <begin position="12"/>
        <end position="31"/>
    </location>
</feature>
<sequence>MAFNYTLPLRIAQSIFAILVLALSSYVTSWWSNAWTHWTPASINFLIFCGAWSILALAYLLVAPAAFPKAAHKHAVLAVEALTTLFWFAGFIALAVWLSERGCWGGGVCAAAQAAEVFAAFEWALFMATCVMAALHAWRTRGTNNTRSAPEMRVHVHAGAV</sequence>
<dbReference type="Proteomes" id="UP000799438">
    <property type="component" value="Unassembled WGS sequence"/>
</dbReference>
<feature type="transmembrane region" description="Helical" evidence="5">
    <location>
        <begin position="118"/>
        <end position="138"/>
    </location>
</feature>
<evidence type="ECO:0000256" key="2">
    <source>
        <dbReference type="ARBA" id="ARBA00022692"/>
    </source>
</evidence>
<dbReference type="GeneID" id="54292443"/>
<dbReference type="Pfam" id="PF01284">
    <property type="entry name" value="MARVEL"/>
    <property type="match status" value="1"/>
</dbReference>
<reference evidence="7" key="1">
    <citation type="journal article" date="2020" name="Stud. Mycol.">
        <title>101 Dothideomycetes genomes: a test case for predicting lifestyles and emergence of pathogens.</title>
        <authorList>
            <person name="Haridas S."/>
            <person name="Albert R."/>
            <person name="Binder M."/>
            <person name="Bloem J."/>
            <person name="Labutti K."/>
            <person name="Salamov A."/>
            <person name="Andreopoulos B."/>
            <person name="Baker S."/>
            <person name="Barry K."/>
            <person name="Bills G."/>
            <person name="Bluhm B."/>
            <person name="Cannon C."/>
            <person name="Castanera R."/>
            <person name="Culley D."/>
            <person name="Daum C."/>
            <person name="Ezra D."/>
            <person name="Gonzalez J."/>
            <person name="Henrissat B."/>
            <person name="Kuo A."/>
            <person name="Liang C."/>
            <person name="Lipzen A."/>
            <person name="Lutzoni F."/>
            <person name="Magnuson J."/>
            <person name="Mondo S."/>
            <person name="Nolan M."/>
            <person name="Ohm R."/>
            <person name="Pangilinan J."/>
            <person name="Park H.-J."/>
            <person name="Ramirez L."/>
            <person name="Alfaro M."/>
            <person name="Sun H."/>
            <person name="Tritt A."/>
            <person name="Yoshinaga Y."/>
            <person name="Zwiers L.-H."/>
            <person name="Turgeon B."/>
            <person name="Goodwin S."/>
            <person name="Spatafora J."/>
            <person name="Crous P."/>
            <person name="Grigoriev I."/>
        </authorList>
    </citation>
    <scope>NUCLEOTIDE SEQUENCE</scope>
    <source>
        <strain evidence="7">CBS 121167</strain>
    </source>
</reference>
<dbReference type="InterPro" id="IPR008253">
    <property type="entry name" value="Marvel"/>
</dbReference>
<evidence type="ECO:0000256" key="5">
    <source>
        <dbReference type="SAM" id="Phobius"/>
    </source>
</evidence>
<dbReference type="GO" id="GO:0016020">
    <property type="term" value="C:membrane"/>
    <property type="evidence" value="ECO:0007669"/>
    <property type="project" value="UniProtKB-SubCell"/>
</dbReference>
<organism evidence="7 8">
    <name type="scientific">Aplosporella prunicola CBS 121167</name>
    <dbReference type="NCBI Taxonomy" id="1176127"/>
    <lineage>
        <taxon>Eukaryota</taxon>
        <taxon>Fungi</taxon>
        <taxon>Dikarya</taxon>
        <taxon>Ascomycota</taxon>
        <taxon>Pezizomycotina</taxon>
        <taxon>Dothideomycetes</taxon>
        <taxon>Dothideomycetes incertae sedis</taxon>
        <taxon>Botryosphaeriales</taxon>
        <taxon>Aplosporellaceae</taxon>
        <taxon>Aplosporella</taxon>
    </lineage>
</organism>
<keyword evidence="3 5" id="KW-1133">Transmembrane helix</keyword>
<evidence type="ECO:0000256" key="3">
    <source>
        <dbReference type="ARBA" id="ARBA00022989"/>
    </source>
</evidence>
<keyword evidence="4 5" id="KW-0472">Membrane</keyword>
<protein>
    <recommendedName>
        <fullName evidence="6">MARVEL domain-containing protein</fullName>
    </recommendedName>
</protein>
<feature type="domain" description="MARVEL" evidence="6">
    <location>
        <begin position="6"/>
        <end position="131"/>
    </location>
</feature>
<evidence type="ECO:0000256" key="4">
    <source>
        <dbReference type="ARBA" id="ARBA00023136"/>
    </source>
</evidence>
<dbReference type="PANTHER" id="PTHR37451:SF1">
    <property type="entry name" value="MARVEL DOMAIN-CONTAINING PROTEIN"/>
    <property type="match status" value="1"/>
</dbReference>
<feature type="transmembrane region" description="Helical" evidence="5">
    <location>
        <begin position="43"/>
        <end position="63"/>
    </location>
</feature>
<proteinExistence type="predicted"/>
<keyword evidence="2 5" id="KW-0812">Transmembrane</keyword>
<keyword evidence="8" id="KW-1185">Reference proteome</keyword>
<comment type="subcellular location">
    <subcellularLocation>
        <location evidence="1">Membrane</location>
        <topology evidence="1">Multi-pass membrane protein</topology>
    </subcellularLocation>
</comment>
<evidence type="ECO:0000313" key="8">
    <source>
        <dbReference type="Proteomes" id="UP000799438"/>
    </source>
</evidence>
<name>A0A6A6BPG6_9PEZI</name>
<evidence type="ECO:0000256" key="1">
    <source>
        <dbReference type="ARBA" id="ARBA00004141"/>
    </source>
</evidence>
<dbReference type="OrthoDB" id="2117453at2759"/>
<dbReference type="EMBL" id="ML995476">
    <property type="protein sequence ID" value="KAF2145990.1"/>
    <property type="molecule type" value="Genomic_DNA"/>
</dbReference>
<dbReference type="RefSeq" id="XP_033401702.1">
    <property type="nucleotide sequence ID" value="XM_033534951.1"/>
</dbReference>
<dbReference type="PANTHER" id="PTHR37451">
    <property type="entry name" value="MARVEL DOMAIN"/>
    <property type="match status" value="1"/>
</dbReference>
<evidence type="ECO:0000313" key="7">
    <source>
        <dbReference type="EMBL" id="KAF2145990.1"/>
    </source>
</evidence>
<accession>A0A6A6BPG6</accession>